<name>A0AAD6PDS7_9ROSI</name>
<accession>A0AAD6PDS7</accession>
<evidence type="ECO:0000313" key="2">
    <source>
        <dbReference type="Proteomes" id="UP001162972"/>
    </source>
</evidence>
<keyword evidence="2" id="KW-1185">Reference proteome</keyword>
<comment type="caution">
    <text evidence="1">The sequence shown here is derived from an EMBL/GenBank/DDBJ whole genome shotgun (WGS) entry which is preliminary data.</text>
</comment>
<sequence>MLRHILPLARNSATTLLFRMVMENGCCSYMCDCLMSVFNRRSVGTWATAKDYSGLNFVRSR</sequence>
<proteinExistence type="predicted"/>
<dbReference type="EMBL" id="JAPFFJ010000006">
    <property type="protein sequence ID" value="KAJ6424828.1"/>
    <property type="molecule type" value="Genomic_DNA"/>
</dbReference>
<reference evidence="1 2" key="1">
    <citation type="journal article" date="2023" name="Int. J. Mol. Sci.">
        <title>De Novo Assembly and Annotation of 11 Diverse Shrub Willow (Salix) Genomes Reveals Novel Gene Organization in Sex-Linked Regions.</title>
        <authorList>
            <person name="Hyden B."/>
            <person name="Feng K."/>
            <person name="Yates T.B."/>
            <person name="Jawdy S."/>
            <person name="Cereghino C."/>
            <person name="Smart L.B."/>
            <person name="Muchero W."/>
        </authorList>
    </citation>
    <scope>NUCLEOTIDE SEQUENCE [LARGE SCALE GENOMIC DNA]</scope>
    <source>
        <tissue evidence="1">Shoot tip</tissue>
    </source>
</reference>
<gene>
    <name evidence="1" type="ORF">OIU84_025572</name>
</gene>
<dbReference type="Proteomes" id="UP001162972">
    <property type="component" value="Chromosome 16"/>
</dbReference>
<organism evidence="1 2">
    <name type="scientific">Salix udensis</name>
    <dbReference type="NCBI Taxonomy" id="889485"/>
    <lineage>
        <taxon>Eukaryota</taxon>
        <taxon>Viridiplantae</taxon>
        <taxon>Streptophyta</taxon>
        <taxon>Embryophyta</taxon>
        <taxon>Tracheophyta</taxon>
        <taxon>Spermatophyta</taxon>
        <taxon>Magnoliopsida</taxon>
        <taxon>eudicotyledons</taxon>
        <taxon>Gunneridae</taxon>
        <taxon>Pentapetalae</taxon>
        <taxon>rosids</taxon>
        <taxon>fabids</taxon>
        <taxon>Malpighiales</taxon>
        <taxon>Salicaceae</taxon>
        <taxon>Saliceae</taxon>
        <taxon>Salix</taxon>
    </lineage>
</organism>
<evidence type="ECO:0000313" key="1">
    <source>
        <dbReference type="EMBL" id="KAJ6424828.1"/>
    </source>
</evidence>
<dbReference type="AlphaFoldDB" id="A0AAD6PDS7"/>
<protein>
    <submittedName>
        <fullName evidence="1">Uncharacterized protein</fullName>
    </submittedName>
</protein>